<protein>
    <submittedName>
        <fullName evidence="2">NAD-dependent epimerase/dehydratase family protein</fullName>
    </submittedName>
</protein>
<reference evidence="2" key="1">
    <citation type="submission" date="2022-06" db="EMBL/GenBank/DDBJ databases">
        <title>Ornithinimicrobium JY.X270.</title>
        <authorList>
            <person name="Huang Y."/>
        </authorList>
    </citation>
    <scope>NUCLEOTIDE SEQUENCE</scope>
    <source>
        <strain evidence="2">JY.X270</strain>
    </source>
</reference>
<dbReference type="Gene3D" id="3.40.50.720">
    <property type="entry name" value="NAD(P)-binding Rossmann-like Domain"/>
    <property type="match status" value="1"/>
</dbReference>
<evidence type="ECO:0000313" key="2">
    <source>
        <dbReference type="EMBL" id="USQ76890.1"/>
    </source>
</evidence>
<dbReference type="SUPFAM" id="SSF51735">
    <property type="entry name" value="NAD(P)-binding Rossmann-fold domains"/>
    <property type="match status" value="1"/>
</dbReference>
<dbReference type="RefSeq" id="WP_252621593.1">
    <property type="nucleotide sequence ID" value="NZ_CP099490.1"/>
</dbReference>
<organism evidence="2 3">
    <name type="scientific">Ornithinimicrobium cryptoxanthini</name>
    <dbReference type="NCBI Taxonomy" id="2934161"/>
    <lineage>
        <taxon>Bacteria</taxon>
        <taxon>Bacillati</taxon>
        <taxon>Actinomycetota</taxon>
        <taxon>Actinomycetes</taxon>
        <taxon>Micrococcales</taxon>
        <taxon>Ornithinimicrobiaceae</taxon>
        <taxon>Ornithinimicrobium</taxon>
    </lineage>
</organism>
<accession>A0ABY4YK41</accession>
<dbReference type="InterPro" id="IPR001509">
    <property type="entry name" value="Epimerase_deHydtase"/>
</dbReference>
<dbReference type="InterPro" id="IPR036291">
    <property type="entry name" value="NAD(P)-bd_dom_sf"/>
</dbReference>
<sequence>MKVLVTGASGFLGSSVVPGLVADGHAVIATDVRDPADPTPGVVHERLDVRDRHTVSEVVGRHRPEVIVHLASIVTPGKDSDRAREREVDVDGTRHVLDACREHGVRRIVVSSSGAAYGYHADNPVPLTETHRLRGNEEFAYSHHKRLVEEMLAAERERTPALEQVILRIGTILGEAVDNQITRLWQGRAILAIRGADSPFVLVWDQDVVSVVRAAVSSPATGAFNVAGEGSVTVAEIAATLGKRTITVPEPLLRGVLAVGKRLGLTPYGPEQTIFLAHRPVLDASRLSALGVQVTPTRQVLRRYAEQRRPR</sequence>
<name>A0ABY4YK41_9MICO</name>
<evidence type="ECO:0000259" key="1">
    <source>
        <dbReference type="Pfam" id="PF01370"/>
    </source>
</evidence>
<proteinExistence type="predicted"/>
<dbReference type="PANTHER" id="PTHR43245">
    <property type="entry name" value="BIFUNCTIONAL POLYMYXIN RESISTANCE PROTEIN ARNA"/>
    <property type="match status" value="1"/>
</dbReference>
<keyword evidence="3" id="KW-1185">Reference proteome</keyword>
<dbReference type="EMBL" id="CP099490">
    <property type="protein sequence ID" value="USQ76890.1"/>
    <property type="molecule type" value="Genomic_DNA"/>
</dbReference>
<feature type="domain" description="NAD-dependent epimerase/dehydratase" evidence="1">
    <location>
        <begin position="3"/>
        <end position="184"/>
    </location>
</feature>
<dbReference type="Pfam" id="PF01370">
    <property type="entry name" value="Epimerase"/>
    <property type="match status" value="1"/>
</dbReference>
<dbReference type="InterPro" id="IPR050177">
    <property type="entry name" value="Lipid_A_modif_metabolic_enz"/>
</dbReference>
<dbReference type="Proteomes" id="UP001056535">
    <property type="component" value="Chromosome"/>
</dbReference>
<evidence type="ECO:0000313" key="3">
    <source>
        <dbReference type="Proteomes" id="UP001056535"/>
    </source>
</evidence>
<gene>
    <name evidence="2" type="ORF">NF557_02900</name>
</gene>